<feature type="compositionally biased region" description="Polar residues" evidence="1">
    <location>
        <begin position="1"/>
        <end position="10"/>
    </location>
</feature>
<dbReference type="InParanoid" id="A0A1C4WS55"/>
<dbReference type="OrthoDB" id="5195835at2"/>
<feature type="transmembrane region" description="Helical" evidence="2">
    <location>
        <begin position="41"/>
        <end position="64"/>
    </location>
</feature>
<name>A0A1C4WS55_MICEC</name>
<protein>
    <submittedName>
        <fullName evidence="3">Uncharacterized protein</fullName>
    </submittedName>
</protein>
<evidence type="ECO:0000256" key="1">
    <source>
        <dbReference type="SAM" id="MobiDB-lite"/>
    </source>
</evidence>
<reference evidence="4" key="1">
    <citation type="submission" date="2016-06" db="EMBL/GenBank/DDBJ databases">
        <authorList>
            <person name="Varghese N."/>
            <person name="Submissions Spin"/>
        </authorList>
    </citation>
    <scope>NUCLEOTIDE SEQUENCE [LARGE SCALE GENOMIC DNA]</scope>
    <source>
        <strain evidence="4">DSM 43816</strain>
    </source>
</reference>
<keyword evidence="2" id="KW-0812">Transmembrane</keyword>
<gene>
    <name evidence="3" type="ORF">GA0070618_2453</name>
</gene>
<dbReference type="Proteomes" id="UP000198253">
    <property type="component" value="Chromosome I"/>
</dbReference>
<evidence type="ECO:0000313" key="3">
    <source>
        <dbReference type="EMBL" id="SCE99042.1"/>
    </source>
</evidence>
<dbReference type="AlphaFoldDB" id="A0A1C4WS55"/>
<keyword evidence="2" id="KW-0472">Membrane</keyword>
<feature type="compositionally biased region" description="Pro residues" evidence="1">
    <location>
        <begin position="23"/>
        <end position="33"/>
    </location>
</feature>
<organism evidence="3 4">
    <name type="scientific">Micromonospora echinospora</name>
    <name type="common">Micromonospora purpurea</name>
    <dbReference type="NCBI Taxonomy" id="1877"/>
    <lineage>
        <taxon>Bacteria</taxon>
        <taxon>Bacillati</taxon>
        <taxon>Actinomycetota</taxon>
        <taxon>Actinomycetes</taxon>
        <taxon>Micromonosporales</taxon>
        <taxon>Micromonosporaceae</taxon>
        <taxon>Micromonospora</taxon>
    </lineage>
</organism>
<evidence type="ECO:0000256" key="2">
    <source>
        <dbReference type="SAM" id="Phobius"/>
    </source>
</evidence>
<proteinExistence type="predicted"/>
<dbReference type="EMBL" id="LT607413">
    <property type="protein sequence ID" value="SCE99042.1"/>
    <property type="molecule type" value="Genomic_DNA"/>
</dbReference>
<keyword evidence="4" id="KW-1185">Reference proteome</keyword>
<sequence length="185" mass="20235">MQPPAGSQVSRVPAQRTPQEDLAPPPVQPVPVPPRRRLRTVLTVAGVVLTVLCLSGAVTVYILYSRASAPDRTSPEVTVVNYLQAFLIDRNDARAEAHTCQDSTGLGAIKRFRDEIVTRERELEVTFSINIEKVTVSKAGSSDAVVAAVVRRSASVDGLQQSLTDGWRFELRDLDGWRVCRAELA</sequence>
<accession>A0A1C4WS55</accession>
<feature type="region of interest" description="Disordered" evidence="1">
    <location>
        <begin position="1"/>
        <end position="33"/>
    </location>
</feature>
<keyword evidence="2" id="KW-1133">Transmembrane helix</keyword>
<evidence type="ECO:0000313" key="4">
    <source>
        <dbReference type="Proteomes" id="UP000198253"/>
    </source>
</evidence>